<keyword evidence="3" id="KW-0804">Transcription</keyword>
<dbReference type="InterPro" id="IPR036388">
    <property type="entry name" value="WH-like_DNA-bd_sf"/>
</dbReference>
<dbReference type="InterPro" id="IPR036390">
    <property type="entry name" value="WH_DNA-bd_sf"/>
</dbReference>
<evidence type="ECO:0000256" key="2">
    <source>
        <dbReference type="ARBA" id="ARBA00023125"/>
    </source>
</evidence>
<protein>
    <submittedName>
        <fullName evidence="5">DNA-binding transcriptional regulator, HxlR family</fullName>
    </submittedName>
</protein>
<dbReference type="PANTHER" id="PTHR33204:SF29">
    <property type="entry name" value="TRANSCRIPTIONAL REGULATOR"/>
    <property type="match status" value="1"/>
</dbReference>
<evidence type="ECO:0000259" key="4">
    <source>
        <dbReference type="PROSITE" id="PS51118"/>
    </source>
</evidence>
<dbReference type="SUPFAM" id="SSF46785">
    <property type="entry name" value="Winged helix' DNA-binding domain"/>
    <property type="match status" value="1"/>
</dbReference>
<reference evidence="6" key="1">
    <citation type="submission" date="2016-10" db="EMBL/GenBank/DDBJ databases">
        <authorList>
            <person name="Varghese N."/>
            <person name="Submissions S."/>
        </authorList>
    </citation>
    <scope>NUCLEOTIDE SEQUENCE [LARGE SCALE GENOMIC DNA]</scope>
    <source>
        <strain evidence="6">DSM 3695</strain>
    </source>
</reference>
<evidence type="ECO:0000256" key="3">
    <source>
        <dbReference type="ARBA" id="ARBA00023163"/>
    </source>
</evidence>
<dbReference type="STRING" id="29529.SAMN04488122_5061"/>
<evidence type="ECO:0000256" key="1">
    <source>
        <dbReference type="ARBA" id="ARBA00023015"/>
    </source>
</evidence>
<dbReference type="AlphaFoldDB" id="A0A1I0S9G1"/>
<keyword evidence="2 5" id="KW-0238">DNA-binding</keyword>
<evidence type="ECO:0000313" key="5">
    <source>
        <dbReference type="EMBL" id="SEW52725.1"/>
    </source>
</evidence>
<dbReference type="EMBL" id="FOJG01000002">
    <property type="protein sequence ID" value="SEW52725.1"/>
    <property type="molecule type" value="Genomic_DNA"/>
</dbReference>
<dbReference type="Proteomes" id="UP000199310">
    <property type="component" value="Unassembled WGS sequence"/>
</dbReference>
<accession>A0A1I0S9G1</accession>
<evidence type="ECO:0000313" key="6">
    <source>
        <dbReference type="Proteomes" id="UP000199310"/>
    </source>
</evidence>
<proteinExistence type="predicted"/>
<dbReference type="InterPro" id="IPR002577">
    <property type="entry name" value="HTH_HxlR"/>
</dbReference>
<organism evidence="5 6">
    <name type="scientific">Chitinophaga arvensicola</name>
    <dbReference type="NCBI Taxonomy" id="29529"/>
    <lineage>
        <taxon>Bacteria</taxon>
        <taxon>Pseudomonadati</taxon>
        <taxon>Bacteroidota</taxon>
        <taxon>Chitinophagia</taxon>
        <taxon>Chitinophagales</taxon>
        <taxon>Chitinophagaceae</taxon>
        <taxon>Chitinophaga</taxon>
    </lineage>
</organism>
<dbReference type="Gene3D" id="1.10.10.10">
    <property type="entry name" value="Winged helix-like DNA-binding domain superfamily/Winged helix DNA-binding domain"/>
    <property type="match status" value="1"/>
</dbReference>
<dbReference type="PANTHER" id="PTHR33204">
    <property type="entry name" value="TRANSCRIPTIONAL REGULATOR, MARR FAMILY"/>
    <property type="match status" value="1"/>
</dbReference>
<dbReference type="GO" id="GO:0003677">
    <property type="term" value="F:DNA binding"/>
    <property type="evidence" value="ECO:0007669"/>
    <property type="project" value="UniProtKB-KW"/>
</dbReference>
<name>A0A1I0S9G1_9BACT</name>
<feature type="domain" description="HTH hxlR-type" evidence="4">
    <location>
        <begin position="20"/>
        <end position="118"/>
    </location>
</feature>
<gene>
    <name evidence="5" type="ORF">SAMN04488122_5061</name>
</gene>
<sequence length="124" mass="14391">MAARKQNSTYTRNEAFITECDLTYAVNKIGGRWKILILNKLENEKQRFSDLKKEFPLITERMLTLQLRALEQDGLVKRTVYAEVPPRVEYELTEMGMAFGPIFQQLSEWGGKHRSFTKSVSESV</sequence>
<keyword evidence="6" id="KW-1185">Reference proteome</keyword>
<dbReference type="RefSeq" id="WP_089899489.1">
    <property type="nucleotide sequence ID" value="NZ_FOJG01000002.1"/>
</dbReference>
<keyword evidence="1" id="KW-0805">Transcription regulation</keyword>
<dbReference type="OrthoDB" id="9797599at2"/>
<dbReference type="Pfam" id="PF01638">
    <property type="entry name" value="HxlR"/>
    <property type="match status" value="1"/>
</dbReference>
<dbReference type="PROSITE" id="PS51118">
    <property type="entry name" value="HTH_HXLR"/>
    <property type="match status" value="1"/>
</dbReference>